<keyword evidence="3" id="KW-1185">Reference proteome</keyword>
<dbReference type="SUPFAM" id="SSF50800">
    <property type="entry name" value="PK beta-barrel domain-like"/>
    <property type="match status" value="1"/>
</dbReference>
<dbReference type="InterPro" id="IPR052353">
    <property type="entry name" value="Benzoxazolinone_Detox_Enz"/>
</dbReference>
<evidence type="ECO:0000259" key="1">
    <source>
        <dbReference type="PROSITE" id="PS51340"/>
    </source>
</evidence>
<dbReference type="RefSeq" id="WP_096359629.1">
    <property type="nucleotide sequence ID" value="NZ_AP014879.1"/>
</dbReference>
<sequence length="211" mass="23593">MKLISINIGRPRPVPHEGRVVSTGIFKEPVAGPVLLRRLNLDGDGQADLRVHGGTDKAVYAYPFEHYAFWEAELGRKDFAHGQFGENFTITGWLEDAVCIGDEFQIGAARVQVTQPRTPCFKLGIRMGDDQFVARFAAANRTGFYLRVLQEGRVSAGDAIERVVHDAGSMSVRDVFRLRHGHGTRVEYEHAACLQALSPSWRAVFEKRLKE</sequence>
<dbReference type="InterPro" id="IPR005163">
    <property type="entry name" value="Tri_helical_YiiM-like"/>
</dbReference>
<dbReference type="InParanoid" id="A0A1B4XDA0"/>
<feature type="domain" description="MOSC" evidence="1">
    <location>
        <begin position="28"/>
        <end position="163"/>
    </location>
</feature>
<dbReference type="Gene3D" id="2.40.33.20">
    <property type="entry name" value="PK beta-barrel domain-like"/>
    <property type="match status" value="1"/>
</dbReference>
<dbReference type="AlphaFoldDB" id="A0A1B4XDA0"/>
<proteinExistence type="predicted"/>
<dbReference type="KEGG" id="slim:SCL_0472"/>
<dbReference type="Pfam" id="PF03475">
    <property type="entry name" value="YiiM_3-alpha"/>
    <property type="match status" value="1"/>
</dbReference>
<dbReference type="GO" id="GO:0030170">
    <property type="term" value="F:pyridoxal phosphate binding"/>
    <property type="evidence" value="ECO:0007669"/>
    <property type="project" value="InterPro"/>
</dbReference>
<organism evidence="2 3">
    <name type="scientific">Sulfuricaulis limicola</name>
    <dbReference type="NCBI Taxonomy" id="1620215"/>
    <lineage>
        <taxon>Bacteria</taxon>
        <taxon>Pseudomonadati</taxon>
        <taxon>Pseudomonadota</taxon>
        <taxon>Gammaproteobacteria</taxon>
        <taxon>Acidiferrobacterales</taxon>
        <taxon>Acidiferrobacteraceae</taxon>
        <taxon>Sulfuricaulis</taxon>
    </lineage>
</organism>
<evidence type="ECO:0000313" key="2">
    <source>
        <dbReference type="EMBL" id="BAV32794.1"/>
    </source>
</evidence>
<name>A0A1B4XDA0_9GAMM</name>
<dbReference type="Proteomes" id="UP000243180">
    <property type="component" value="Chromosome"/>
</dbReference>
<dbReference type="InterPro" id="IPR011037">
    <property type="entry name" value="Pyrv_Knase-like_insert_dom_sf"/>
</dbReference>
<dbReference type="EMBL" id="AP014879">
    <property type="protein sequence ID" value="BAV32794.1"/>
    <property type="molecule type" value="Genomic_DNA"/>
</dbReference>
<dbReference type="OrthoDB" id="9786134at2"/>
<gene>
    <name evidence="2" type="ORF">SCL_0472</name>
</gene>
<dbReference type="Pfam" id="PF03473">
    <property type="entry name" value="MOSC"/>
    <property type="match status" value="1"/>
</dbReference>
<dbReference type="GO" id="GO:0030151">
    <property type="term" value="F:molybdenum ion binding"/>
    <property type="evidence" value="ECO:0007669"/>
    <property type="project" value="InterPro"/>
</dbReference>
<dbReference type="PROSITE" id="PS51340">
    <property type="entry name" value="MOSC"/>
    <property type="match status" value="1"/>
</dbReference>
<dbReference type="PANTHER" id="PTHR30212:SF2">
    <property type="entry name" value="PROTEIN YIIM"/>
    <property type="match status" value="1"/>
</dbReference>
<dbReference type="PANTHER" id="PTHR30212">
    <property type="entry name" value="PROTEIN YIIM"/>
    <property type="match status" value="1"/>
</dbReference>
<protein>
    <submittedName>
        <fullName evidence="2">Molybdenum cofactor biosysynthesis protein</fullName>
    </submittedName>
</protein>
<reference evidence="2 3" key="1">
    <citation type="submission" date="2015-05" db="EMBL/GenBank/DDBJ databases">
        <title>Complete genome sequence of a sulfur-oxidizing gammaproteobacterium strain HA5.</title>
        <authorList>
            <person name="Miura A."/>
            <person name="Kojima H."/>
            <person name="Fukui M."/>
        </authorList>
    </citation>
    <scope>NUCLEOTIDE SEQUENCE [LARGE SCALE GENOMIC DNA]</scope>
    <source>
        <strain evidence="2 3">HA5</strain>
    </source>
</reference>
<evidence type="ECO:0000313" key="3">
    <source>
        <dbReference type="Proteomes" id="UP000243180"/>
    </source>
</evidence>
<dbReference type="FunCoup" id="A0A1B4XDA0">
    <property type="interactions" value="56"/>
</dbReference>
<dbReference type="GO" id="GO:0003824">
    <property type="term" value="F:catalytic activity"/>
    <property type="evidence" value="ECO:0007669"/>
    <property type="project" value="InterPro"/>
</dbReference>
<accession>A0A1B4XDA0</accession>
<dbReference type="InterPro" id="IPR005302">
    <property type="entry name" value="MoCF_Sase_C"/>
</dbReference>